<dbReference type="Gene3D" id="3.40.50.2000">
    <property type="entry name" value="Glycogen Phosphorylase B"/>
    <property type="match status" value="1"/>
</dbReference>
<comment type="caution">
    <text evidence="1">The sequence shown here is derived from an EMBL/GenBank/DDBJ whole genome shotgun (WGS) entry which is preliminary data.</text>
</comment>
<organism evidence="1 2">
    <name type="scientific">Saccharopolyspora phatthalungensis</name>
    <dbReference type="NCBI Taxonomy" id="664693"/>
    <lineage>
        <taxon>Bacteria</taxon>
        <taxon>Bacillati</taxon>
        <taxon>Actinomycetota</taxon>
        <taxon>Actinomycetes</taxon>
        <taxon>Pseudonocardiales</taxon>
        <taxon>Pseudonocardiaceae</taxon>
        <taxon>Saccharopolyspora</taxon>
    </lineage>
</organism>
<gene>
    <name evidence="1" type="ORF">BJ970_006891</name>
</gene>
<keyword evidence="2" id="KW-1185">Reference proteome</keyword>
<dbReference type="EMBL" id="JACHIW010000002">
    <property type="protein sequence ID" value="MBB5159292.1"/>
    <property type="molecule type" value="Genomic_DNA"/>
</dbReference>
<dbReference type="CDD" id="cd03801">
    <property type="entry name" value="GT4_PimA-like"/>
    <property type="match status" value="1"/>
</dbReference>
<dbReference type="EC" id="2.4.1.250" evidence="1"/>
<accession>A0A840Q9T4</accession>
<dbReference type="Pfam" id="PF13692">
    <property type="entry name" value="Glyco_trans_1_4"/>
    <property type="match status" value="1"/>
</dbReference>
<dbReference type="RefSeq" id="WP_184731606.1">
    <property type="nucleotide sequence ID" value="NZ_JACHIW010000002.1"/>
</dbReference>
<reference evidence="1 2" key="1">
    <citation type="submission" date="2020-08" db="EMBL/GenBank/DDBJ databases">
        <title>Sequencing the genomes of 1000 actinobacteria strains.</title>
        <authorList>
            <person name="Klenk H.-P."/>
        </authorList>
    </citation>
    <scope>NUCLEOTIDE SEQUENCE [LARGE SCALE GENOMIC DNA]</scope>
    <source>
        <strain evidence="1 2">DSM 45584</strain>
    </source>
</reference>
<dbReference type="PANTHER" id="PTHR12526">
    <property type="entry name" value="GLYCOSYLTRANSFERASE"/>
    <property type="match status" value="1"/>
</dbReference>
<name>A0A840Q9T4_9PSEU</name>
<dbReference type="SUPFAM" id="SSF53756">
    <property type="entry name" value="UDP-Glycosyltransferase/glycogen phosphorylase"/>
    <property type="match status" value="1"/>
</dbReference>
<dbReference type="Proteomes" id="UP000584374">
    <property type="component" value="Unassembled WGS sequence"/>
</dbReference>
<sequence length="431" mass="47837">MGTRRAVLYCTVNGVCNNTNGLGRQTTTLLSTLQRHRDLLIGAVGAFDVHLACPQPGPATWAFDPAQLEASRRAVEKWGGRVHALPYDTQTEFWSVATWRALSKAGARCAWTLAQRYDELLVIAVDTPFAGLGEAWMRQPAATRGTVHILLCFYSTALIVERPTPNPRRIEWERRGIESANQHPEIWIADIGRFLSRHLEADYRMQPRRLAPYTSSLDLTGPDLQPMPSGQARAVAARWRIPLDRPLVVTIGRTDPTKGIDVLIHSLGPLRNEVHAVIVAVPFDHADPLIADYARRIGEENLRATLVTRFTRDLPRALCGLPETRVVACPSRGETLANVPFETALWAQNAGPVVVAPRRDGFVEQIDDGRTGMLYDPDEPDGLTEAVRRGLSLPAEERAKMRAAAASRVRAERDAARNFARLLEFFWAAKA</sequence>
<protein>
    <submittedName>
        <fullName evidence="1">D-inositol-3-phosphate glycosyltransferase</fullName>
        <ecNumber evidence="1">2.4.1.250</ecNumber>
    </submittedName>
</protein>
<evidence type="ECO:0000313" key="2">
    <source>
        <dbReference type="Proteomes" id="UP000584374"/>
    </source>
</evidence>
<proteinExistence type="predicted"/>
<evidence type="ECO:0000313" key="1">
    <source>
        <dbReference type="EMBL" id="MBB5159292.1"/>
    </source>
</evidence>
<keyword evidence="1" id="KW-0328">Glycosyltransferase</keyword>
<dbReference type="AlphaFoldDB" id="A0A840Q9T4"/>
<dbReference type="GO" id="GO:0102710">
    <property type="term" value="F:D-inositol-3-phosphate glycosyltransferase activity"/>
    <property type="evidence" value="ECO:0007669"/>
    <property type="project" value="UniProtKB-EC"/>
</dbReference>
<keyword evidence="1" id="KW-0808">Transferase</keyword>